<organism evidence="11 12">
    <name type="scientific">Micavibrio aeruginosavorus</name>
    <dbReference type="NCBI Taxonomy" id="349221"/>
    <lineage>
        <taxon>Bacteria</taxon>
        <taxon>Pseudomonadati</taxon>
        <taxon>Bdellovibrionota</taxon>
        <taxon>Bdellovibrionia</taxon>
        <taxon>Bdellovibrionales</taxon>
        <taxon>Pseudobdellovibrionaceae</taxon>
        <taxon>Micavibrio</taxon>
    </lineage>
</organism>
<feature type="binding site" evidence="9">
    <location>
        <position position="100"/>
    </location>
    <ligand>
        <name>L-glutamine</name>
        <dbReference type="ChEBI" id="CHEBI:58359"/>
    </ligand>
</feature>
<dbReference type="InterPro" id="IPR029055">
    <property type="entry name" value="Ntn_hydrolases_N"/>
</dbReference>
<keyword evidence="5 9" id="KW-0067">ATP-binding</keyword>
<dbReference type="SUPFAM" id="SSF56235">
    <property type="entry name" value="N-terminal nucleophile aminohydrolases (Ntn hydrolases)"/>
    <property type="match status" value="1"/>
</dbReference>
<dbReference type="Pfam" id="PF00733">
    <property type="entry name" value="Asn_synthase"/>
    <property type="match status" value="1"/>
</dbReference>
<comment type="pathway">
    <text evidence="1">Amino-acid biosynthesis; L-asparagine biosynthesis; L-asparagine from L-aspartate (L-Gln route): step 1/1.</text>
</comment>
<dbReference type="InterPro" id="IPR014729">
    <property type="entry name" value="Rossmann-like_a/b/a_fold"/>
</dbReference>
<feature type="binding site" evidence="9">
    <location>
        <begin position="367"/>
        <end position="368"/>
    </location>
    <ligand>
        <name>ATP</name>
        <dbReference type="ChEBI" id="CHEBI:30616"/>
    </ligand>
</feature>
<protein>
    <recommendedName>
        <fullName evidence="3">asparagine synthase (glutamine-hydrolyzing)</fullName>
        <ecNumber evidence="3">6.3.5.4</ecNumber>
    </recommendedName>
</protein>
<dbReference type="Proteomes" id="UP000595362">
    <property type="component" value="Chromosome"/>
</dbReference>
<dbReference type="CDD" id="cd00712">
    <property type="entry name" value="AsnB"/>
    <property type="match status" value="1"/>
</dbReference>
<evidence type="ECO:0000256" key="3">
    <source>
        <dbReference type="ARBA" id="ARBA00012737"/>
    </source>
</evidence>
<evidence type="ECO:0000256" key="2">
    <source>
        <dbReference type="ARBA" id="ARBA00005752"/>
    </source>
</evidence>
<keyword evidence="11" id="KW-0436">Ligase</keyword>
<dbReference type="GO" id="GO:0005524">
    <property type="term" value="F:ATP binding"/>
    <property type="evidence" value="ECO:0007669"/>
    <property type="project" value="UniProtKB-KW"/>
</dbReference>
<accession>A0A7T5R2H0</accession>
<feature type="active site" description="For GATase activity" evidence="8">
    <location>
        <position position="2"/>
    </location>
</feature>
<dbReference type="Gene3D" id="3.60.20.10">
    <property type="entry name" value="Glutamine Phosphoribosylpyrophosphate, subunit 1, domain 1"/>
    <property type="match status" value="1"/>
</dbReference>
<keyword evidence="6 8" id="KW-0315">Glutamine amidotransferase</keyword>
<dbReference type="Gene3D" id="3.40.50.620">
    <property type="entry name" value="HUPs"/>
    <property type="match status" value="1"/>
</dbReference>
<feature type="binding site" evidence="9">
    <location>
        <position position="294"/>
    </location>
    <ligand>
        <name>ATP</name>
        <dbReference type="ChEBI" id="CHEBI:30616"/>
    </ligand>
</feature>
<evidence type="ECO:0000256" key="5">
    <source>
        <dbReference type="ARBA" id="ARBA00022840"/>
    </source>
</evidence>
<dbReference type="InterPro" id="IPR033738">
    <property type="entry name" value="AsnB_N"/>
</dbReference>
<dbReference type="PROSITE" id="PS51278">
    <property type="entry name" value="GATASE_TYPE_2"/>
    <property type="match status" value="1"/>
</dbReference>
<dbReference type="CDD" id="cd01991">
    <property type="entry name" value="Asn_synthase_B_C"/>
    <property type="match status" value="1"/>
</dbReference>
<sequence length="596" mass="67178">MCGIAGCRLSRPLTPDDLAVLRTLRDSLSHRGPDDQGEWYDSEKGIYLGHRRLSIIDLDQRSAQPMTRDHLRIVYNGETYNYKEIRESLGNRFHFTTEGDTEVVLRAWQNDGAKTLERFDGMFALALYDEETQELVLATDAFGEKPLFYYQTNEGVFFASEAGALIKTFNLSFTPDESEIADFLFLGYIRPPQTGFRGLMNMTPASLARIKADGKMQVSRWWRPAPPIQNDSARAHPFTEEERNRLRDILCRSLALRLRADVPIGLFLSGGVDSSLLAALASRELGIALQTYTVSFPDGMDESRYAAHIAQHLGLPHRTISSAESGLWQDSPRALLDFYGIPNDNMTVLAVEQMCKTAKPFLTVALSGIGGDELFYGYNKYATLYKRRHLYRHAAVAHSVLRKLSSVHQKFYMAAEMLKGTPSRQYLRLKNGPAMSDMESLSAGMPEIFDHASCDLVHQVRLFDLTSSMPQSYIPATDRGSMRAAVEVRAPFLCRELYDFSSSLGLSRLMAFGCKSLPRDLLRRYLPPHCLTPGKQGFTFPAGRYLTQPELITPVVPFWDGHEVDALWAKRAEPDYQTLALRLAILSELSRERRAA</sequence>
<evidence type="ECO:0000259" key="10">
    <source>
        <dbReference type="PROSITE" id="PS51278"/>
    </source>
</evidence>
<evidence type="ECO:0000256" key="9">
    <source>
        <dbReference type="PIRSR" id="PIRSR001589-2"/>
    </source>
</evidence>
<evidence type="ECO:0000313" key="12">
    <source>
        <dbReference type="Proteomes" id="UP000595362"/>
    </source>
</evidence>
<reference evidence="11 12" key="1">
    <citation type="submission" date="2020-07" db="EMBL/GenBank/DDBJ databases">
        <title>Huge and variable diversity of episymbiotic CPR bacteria and DPANN archaea in groundwater ecosystems.</title>
        <authorList>
            <person name="He C.Y."/>
            <person name="Keren R."/>
            <person name="Whittaker M."/>
            <person name="Farag I.F."/>
            <person name="Doudna J."/>
            <person name="Cate J.H.D."/>
            <person name="Banfield J.F."/>
        </authorList>
    </citation>
    <scope>NUCLEOTIDE SEQUENCE [LARGE SCALE GENOMIC DNA]</scope>
    <source>
        <strain evidence="11">NC_groundwater_70_Ag_B-0.1um_54_66</strain>
    </source>
</reference>
<dbReference type="GO" id="GO:0004066">
    <property type="term" value="F:asparagine synthase (glutamine-hydrolyzing) activity"/>
    <property type="evidence" value="ECO:0007669"/>
    <property type="project" value="UniProtKB-EC"/>
</dbReference>
<dbReference type="NCBIfam" id="TIGR01536">
    <property type="entry name" value="asn_synth_AEB"/>
    <property type="match status" value="1"/>
</dbReference>
<dbReference type="Pfam" id="PF13522">
    <property type="entry name" value="GATase_6"/>
    <property type="match status" value="1"/>
</dbReference>
<dbReference type="InterPro" id="IPR051786">
    <property type="entry name" value="ASN_synthetase/amidase"/>
</dbReference>
<dbReference type="PIRSF" id="PIRSF001589">
    <property type="entry name" value="Asn_synthetase_glu-h"/>
    <property type="match status" value="1"/>
</dbReference>
<dbReference type="EMBL" id="CP066681">
    <property type="protein sequence ID" value="QQG36328.1"/>
    <property type="molecule type" value="Genomic_DNA"/>
</dbReference>
<dbReference type="PANTHER" id="PTHR43284">
    <property type="entry name" value="ASPARAGINE SYNTHETASE (GLUTAMINE-HYDROLYZING)"/>
    <property type="match status" value="1"/>
</dbReference>
<dbReference type="InterPro" id="IPR006426">
    <property type="entry name" value="Asn_synth_AEB"/>
</dbReference>
<dbReference type="GO" id="GO:0005829">
    <property type="term" value="C:cytosol"/>
    <property type="evidence" value="ECO:0007669"/>
    <property type="project" value="TreeGrafter"/>
</dbReference>
<dbReference type="InterPro" id="IPR001962">
    <property type="entry name" value="Asn_synthase"/>
</dbReference>
<evidence type="ECO:0000256" key="6">
    <source>
        <dbReference type="ARBA" id="ARBA00022962"/>
    </source>
</evidence>
<keyword evidence="8" id="KW-0061">Asparagine biosynthesis</keyword>
<dbReference type="AlphaFoldDB" id="A0A7T5R2H0"/>
<dbReference type="InterPro" id="IPR017932">
    <property type="entry name" value="GATase_2_dom"/>
</dbReference>
<evidence type="ECO:0000256" key="4">
    <source>
        <dbReference type="ARBA" id="ARBA00022741"/>
    </source>
</evidence>
<dbReference type="SUPFAM" id="SSF52402">
    <property type="entry name" value="Adenine nucleotide alpha hydrolases-like"/>
    <property type="match status" value="1"/>
</dbReference>
<evidence type="ECO:0000256" key="7">
    <source>
        <dbReference type="ARBA" id="ARBA00048741"/>
    </source>
</evidence>
<gene>
    <name evidence="11" type="primary">asnB</name>
    <name evidence="11" type="ORF">HYS17_00610</name>
</gene>
<evidence type="ECO:0000256" key="1">
    <source>
        <dbReference type="ARBA" id="ARBA00005187"/>
    </source>
</evidence>
<dbReference type="PANTHER" id="PTHR43284:SF1">
    <property type="entry name" value="ASPARAGINE SYNTHETASE"/>
    <property type="match status" value="1"/>
</dbReference>
<evidence type="ECO:0000313" key="11">
    <source>
        <dbReference type="EMBL" id="QQG36328.1"/>
    </source>
</evidence>
<evidence type="ECO:0000256" key="8">
    <source>
        <dbReference type="PIRSR" id="PIRSR001589-1"/>
    </source>
</evidence>
<comment type="catalytic activity">
    <reaction evidence="7">
        <text>L-aspartate + L-glutamine + ATP + H2O = L-asparagine + L-glutamate + AMP + diphosphate + H(+)</text>
        <dbReference type="Rhea" id="RHEA:12228"/>
        <dbReference type="ChEBI" id="CHEBI:15377"/>
        <dbReference type="ChEBI" id="CHEBI:15378"/>
        <dbReference type="ChEBI" id="CHEBI:29985"/>
        <dbReference type="ChEBI" id="CHEBI:29991"/>
        <dbReference type="ChEBI" id="CHEBI:30616"/>
        <dbReference type="ChEBI" id="CHEBI:33019"/>
        <dbReference type="ChEBI" id="CHEBI:58048"/>
        <dbReference type="ChEBI" id="CHEBI:58359"/>
        <dbReference type="ChEBI" id="CHEBI:456215"/>
        <dbReference type="EC" id="6.3.5.4"/>
    </reaction>
</comment>
<dbReference type="GO" id="GO:0006529">
    <property type="term" value="P:asparagine biosynthetic process"/>
    <property type="evidence" value="ECO:0007669"/>
    <property type="project" value="UniProtKB-KW"/>
</dbReference>
<keyword evidence="8" id="KW-0028">Amino-acid biosynthesis</keyword>
<feature type="domain" description="Glutamine amidotransferase type-2" evidence="10">
    <location>
        <begin position="2"/>
        <end position="213"/>
    </location>
</feature>
<proteinExistence type="inferred from homology"/>
<comment type="similarity">
    <text evidence="2">Belongs to the asparagine synthetase family.</text>
</comment>
<name>A0A7T5R2H0_9BACT</name>
<keyword evidence="4 9" id="KW-0547">Nucleotide-binding</keyword>
<dbReference type="EC" id="6.3.5.4" evidence="3"/>